<evidence type="ECO:0000259" key="6">
    <source>
        <dbReference type="PROSITE" id="PS50206"/>
    </source>
</evidence>
<evidence type="ECO:0000313" key="7">
    <source>
        <dbReference type="EMBL" id="MDT3428889.1"/>
    </source>
</evidence>
<dbReference type="InterPro" id="IPR029058">
    <property type="entry name" value="AB_hydrolase_fold"/>
</dbReference>
<dbReference type="InterPro" id="IPR001763">
    <property type="entry name" value="Rhodanese-like_dom"/>
</dbReference>
<dbReference type="InterPro" id="IPR001031">
    <property type="entry name" value="Thioesterase"/>
</dbReference>
<dbReference type="NCBIfam" id="TIGR01733">
    <property type="entry name" value="AA-adenyl-dom"/>
    <property type="match status" value="1"/>
</dbReference>
<dbReference type="SUPFAM" id="SSF53474">
    <property type="entry name" value="alpha/beta-Hydrolases"/>
    <property type="match status" value="1"/>
</dbReference>
<dbReference type="InterPro" id="IPR025110">
    <property type="entry name" value="AMP-bd_C"/>
</dbReference>
<reference evidence="7 8" key="1">
    <citation type="submission" date="2023-07" db="EMBL/GenBank/DDBJ databases">
        <title>Genomic Encyclopedia of Type Strains, Phase IV (KMG-IV): sequencing the most valuable type-strain genomes for metagenomic binning, comparative biology and taxonomic classification.</title>
        <authorList>
            <person name="Goeker M."/>
        </authorList>
    </citation>
    <scope>NUCLEOTIDE SEQUENCE [LARGE SCALE GENOMIC DNA]</scope>
    <source>
        <strain evidence="7 8">T98</strain>
    </source>
</reference>
<dbReference type="Gene3D" id="3.40.50.980">
    <property type="match status" value="2"/>
</dbReference>
<dbReference type="InterPro" id="IPR006162">
    <property type="entry name" value="Ppantetheine_attach_site"/>
</dbReference>
<accession>A0ABU3HDK1</accession>
<protein>
    <submittedName>
        <fullName evidence="7">Amino acid adenylation domain-containing protein</fullName>
    </submittedName>
</protein>
<evidence type="ECO:0000256" key="2">
    <source>
        <dbReference type="ARBA" id="ARBA00022450"/>
    </source>
</evidence>
<dbReference type="PANTHER" id="PTHR44845">
    <property type="entry name" value="CARRIER DOMAIN-CONTAINING PROTEIN"/>
    <property type="match status" value="1"/>
</dbReference>
<dbReference type="SUPFAM" id="SSF47336">
    <property type="entry name" value="ACP-like"/>
    <property type="match status" value="1"/>
</dbReference>
<dbReference type="InterPro" id="IPR020845">
    <property type="entry name" value="AMP-binding_CS"/>
</dbReference>
<dbReference type="InterPro" id="IPR000873">
    <property type="entry name" value="AMP-dep_synth/lig_dom"/>
</dbReference>
<dbReference type="PANTHER" id="PTHR44845:SF7">
    <property type="entry name" value="PLIPASTATIN SYNTHASE SUBUNIT D"/>
    <property type="match status" value="1"/>
</dbReference>
<evidence type="ECO:0000259" key="5">
    <source>
        <dbReference type="PROSITE" id="PS50075"/>
    </source>
</evidence>
<dbReference type="Gene3D" id="1.10.1200.10">
    <property type="entry name" value="ACP-like"/>
    <property type="match status" value="1"/>
</dbReference>
<dbReference type="InterPro" id="IPR020459">
    <property type="entry name" value="AMP-binding"/>
</dbReference>
<dbReference type="RefSeq" id="WP_312001406.1">
    <property type="nucleotide sequence ID" value="NZ_JAUSUY010000029.1"/>
</dbReference>
<keyword evidence="2" id="KW-0596">Phosphopantetheine</keyword>
<dbReference type="Gene3D" id="3.40.50.1820">
    <property type="entry name" value="alpha/beta hydrolase"/>
    <property type="match status" value="1"/>
</dbReference>
<dbReference type="Proteomes" id="UP001248709">
    <property type="component" value="Unassembled WGS sequence"/>
</dbReference>
<dbReference type="Pfam" id="PF13193">
    <property type="entry name" value="AMP-binding_C"/>
    <property type="match status" value="1"/>
</dbReference>
<dbReference type="PROSITE" id="PS00012">
    <property type="entry name" value="PHOSPHOPANTETHEINE"/>
    <property type="match status" value="1"/>
</dbReference>
<dbReference type="InterPro" id="IPR020802">
    <property type="entry name" value="TesA-like"/>
</dbReference>
<dbReference type="Gene3D" id="3.30.300.30">
    <property type="match status" value="1"/>
</dbReference>
<dbReference type="InterPro" id="IPR036736">
    <property type="entry name" value="ACP-like_sf"/>
</dbReference>
<dbReference type="InterPro" id="IPR010071">
    <property type="entry name" value="AA_adenyl_dom"/>
</dbReference>
<feature type="domain" description="Carrier" evidence="5">
    <location>
        <begin position="482"/>
        <end position="557"/>
    </location>
</feature>
<comment type="caution">
    <text evidence="7">The sequence shown here is derived from an EMBL/GenBank/DDBJ whole genome shotgun (WGS) entry which is preliminary data.</text>
</comment>
<dbReference type="InterPro" id="IPR009081">
    <property type="entry name" value="PP-bd_ACP"/>
</dbReference>
<dbReference type="InterPro" id="IPR045851">
    <property type="entry name" value="AMP-bd_C_sf"/>
</dbReference>
<organism evidence="7 8">
    <name type="scientific">Paenibacillus forsythiae</name>
    <dbReference type="NCBI Taxonomy" id="365616"/>
    <lineage>
        <taxon>Bacteria</taxon>
        <taxon>Bacillati</taxon>
        <taxon>Bacillota</taxon>
        <taxon>Bacilli</taxon>
        <taxon>Bacillales</taxon>
        <taxon>Paenibacillaceae</taxon>
        <taxon>Paenibacillus</taxon>
    </lineage>
</organism>
<feature type="non-terminal residue" evidence="7">
    <location>
        <position position="1"/>
    </location>
</feature>
<dbReference type="Pfam" id="PF00550">
    <property type="entry name" value="PP-binding"/>
    <property type="match status" value="1"/>
</dbReference>
<dbReference type="SUPFAM" id="SSF56801">
    <property type="entry name" value="Acetyl-CoA synthetase-like"/>
    <property type="match status" value="1"/>
</dbReference>
<feature type="domain" description="Rhodanese" evidence="6">
    <location>
        <begin position="607"/>
        <end position="686"/>
    </location>
</feature>
<dbReference type="EMBL" id="JAUSUY010000029">
    <property type="protein sequence ID" value="MDT3428889.1"/>
    <property type="molecule type" value="Genomic_DNA"/>
</dbReference>
<dbReference type="Gene3D" id="2.30.38.10">
    <property type="entry name" value="Luciferase, Domain 3"/>
    <property type="match status" value="1"/>
</dbReference>
<evidence type="ECO:0000256" key="4">
    <source>
        <dbReference type="ARBA" id="ARBA00023194"/>
    </source>
</evidence>
<keyword evidence="8" id="KW-1185">Reference proteome</keyword>
<name>A0ABU3HDK1_9BACL</name>
<dbReference type="SMART" id="SM00824">
    <property type="entry name" value="PKS_TE"/>
    <property type="match status" value="1"/>
</dbReference>
<gene>
    <name evidence="7" type="ORF">J2Z22_004484</name>
</gene>
<proteinExistence type="inferred from homology"/>
<dbReference type="Gene3D" id="1.10.287.490">
    <property type="entry name" value="Helix hairpin bin"/>
    <property type="match status" value="1"/>
</dbReference>
<evidence type="ECO:0000256" key="3">
    <source>
        <dbReference type="ARBA" id="ARBA00022553"/>
    </source>
</evidence>
<dbReference type="Pfam" id="PF00975">
    <property type="entry name" value="Thioesterase"/>
    <property type="match status" value="1"/>
</dbReference>
<evidence type="ECO:0000313" key="8">
    <source>
        <dbReference type="Proteomes" id="UP001248709"/>
    </source>
</evidence>
<dbReference type="PROSITE" id="PS50206">
    <property type="entry name" value="RHODANESE_3"/>
    <property type="match status" value="1"/>
</dbReference>
<evidence type="ECO:0000256" key="1">
    <source>
        <dbReference type="ARBA" id="ARBA00006432"/>
    </source>
</evidence>
<sequence length="817" mass="92013">ERANRLARTLRDKGVRADEPVAIMAERSLEMVVGIYAILKAGGAYMPIDPDYPEERIRYMLEDSGTRLLVVQRHLRERTAFAGTVVDLNEARSYHEDGSNLERASGADDLAYVIYTSGSTGKPKGVMIEHRPVINRLLWMQSAYPIGSGDTILQKTAITFDVSVWELFWWTLAGARMCLLPHGGEKNPELLMTAIENYGVTTMHFVPAMLHAFLEFMEGQPESVLQRRLRTLRQVFASGEALLPAHVTRFHRLIAPVSGARLINLYGPTEATVDVSHFLCQADQEHAAVPIGKPISNTHLYILPPGSAHQQPIGVPGELCIAGDGLARGYLNRPELTAEKFVDNPFVPGERMYRTGDLARWLPDGNIEYMGRIDHQVKIRGYRIELGEIEAQLANVESVREAVVIAREAEDGQKHLCAYFAADRELTGSELREALSQSLPGYMIPAYFVQLERMPLTPNGKIDRKALPAPEGHLQTGTEYVAARTPVEEALVQIWQEILGLSKVGVKDNFFEIGGHSLKVLQLIQKIHVKLEVDVPMRIVLESQTIEKMTEELLKLKFQQFERKNSYNIMKLNENGMMNVFCFPPILGYGIAFAEMAKHLENHCVVYALEFIENARNRSEMLDQYVDAIVSVQEKAPYVFIGYSAGGNLAFEVAKAMEERGYEVSDIIMIDSKKKNWEMKNAEVEIDDQIIDRLLLKHAPEPYKQVLTVPITRDKVINKIHAYHMFLSELINTGAVQAEIHGLVAEGSEVGRASDNDILLWKQATQKHYAEYEVIGEHLELLAPGYVEKNVKLIQRIVKGIIKQTERAPIHRKHTEK</sequence>
<dbReference type="PROSITE" id="PS50075">
    <property type="entry name" value="CARRIER"/>
    <property type="match status" value="1"/>
</dbReference>
<keyword evidence="3" id="KW-0597">Phosphoprotein</keyword>
<dbReference type="PRINTS" id="PR00154">
    <property type="entry name" value="AMPBINDING"/>
</dbReference>
<keyword evidence="4" id="KW-0045">Antibiotic biosynthesis</keyword>
<comment type="similarity">
    <text evidence="1">Belongs to the ATP-dependent AMP-binding enzyme family.</text>
</comment>
<dbReference type="Pfam" id="PF00501">
    <property type="entry name" value="AMP-binding"/>
    <property type="match status" value="1"/>
</dbReference>
<dbReference type="CDD" id="cd05930">
    <property type="entry name" value="A_NRPS"/>
    <property type="match status" value="1"/>
</dbReference>
<dbReference type="PROSITE" id="PS00455">
    <property type="entry name" value="AMP_BINDING"/>
    <property type="match status" value="1"/>
</dbReference>